<dbReference type="OrthoDB" id="270728at2759"/>
<keyword evidence="5" id="KW-0808">Transferase</keyword>
<gene>
    <name evidence="15" type="ORF">PCAL00307_LOCUS7856</name>
    <name evidence="16" type="ORF">PECAL_2P09990</name>
</gene>
<evidence type="ECO:0000256" key="12">
    <source>
        <dbReference type="ARBA" id="ARBA00049494"/>
    </source>
</evidence>
<feature type="chain" id="PRO_5035593877" description="FAD synthase" evidence="13">
    <location>
        <begin position="24"/>
        <end position="268"/>
    </location>
</feature>
<feature type="signal peptide" evidence="13">
    <location>
        <begin position="1"/>
        <end position="23"/>
    </location>
</feature>
<keyword evidence="7" id="KW-0547">Nucleotide-binding</keyword>
<evidence type="ECO:0000256" key="4">
    <source>
        <dbReference type="ARBA" id="ARBA00022643"/>
    </source>
</evidence>
<dbReference type="PANTHER" id="PTHR23293">
    <property type="entry name" value="FAD SYNTHETASE-RELATED FMN ADENYLYLTRANSFERASE"/>
    <property type="match status" value="1"/>
</dbReference>
<keyword evidence="17" id="KW-1185">Reference proteome</keyword>
<keyword evidence="9" id="KW-0067">ATP-binding</keyword>
<evidence type="ECO:0000256" key="6">
    <source>
        <dbReference type="ARBA" id="ARBA00022695"/>
    </source>
</evidence>
<evidence type="ECO:0000256" key="2">
    <source>
        <dbReference type="ARBA" id="ARBA00012393"/>
    </source>
</evidence>
<dbReference type="GO" id="GO:0005524">
    <property type="term" value="F:ATP binding"/>
    <property type="evidence" value="ECO:0007669"/>
    <property type="project" value="UniProtKB-KW"/>
</dbReference>
<evidence type="ECO:0000313" key="15">
    <source>
        <dbReference type="EMBL" id="CAE0692420.1"/>
    </source>
</evidence>
<dbReference type="Pfam" id="PF01507">
    <property type="entry name" value="PAPS_reduct"/>
    <property type="match status" value="1"/>
</dbReference>
<evidence type="ECO:0000256" key="3">
    <source>
        <dbReference type="ARBA" id="ARBA00022630"/>
    </source>
</evidence>
<evidence type="ECO:0000256" key="7">
    <source>
        <dbReference type="ARBA" id="ARBA00022741"/>
    </source>
</evidence>
<dbReference type="GO" id="GO:0003919">
    <property type="term" value="F:FMN adenylyltransferase activity"/>
    <property type="evidence" value="ECO:0007669"/>
    <property type="project" value="UniProtKB-EC"/>
</dbReference>
<proteinExistence type="predicted"/>
<comment type="pathway">
    <text evidence="1">Cofactor biosynthesis; FAD biosynthesis; FAD from FMN: step 1/1.</text>
</comment>
<dbReference type="CDD" id="cd23948">
    <property type="entry name" value="FAD_synthase"/>
    <property type="match status" value="1"/>
</dbReference>
<dbReference type="AlphaFoldDB" id="A0A7S3ZSN1"/>
<keyword evidence="3" id="KW-0285">Flavoprotein</keyword>
<dbReference type="GO" id="GO:0006747">
    <property type="term" value="P:FAD biosynthetic process"/>
    <property type="evidence" value="ECO:0007669"/>
    <property type="project" value="TreeGrafter"/>
</dbReference>
<dbReference type="SUPFAM" id="SSF52402">
    <property type="entry name" value="Adenine nucleotide alpha hydrolases-like"/>
    <property type="match status" value="1"/>
</dbReference>
<organism evidence="15">
    <name type="scientific">Pelagomonas calceolata</name>
    <dbReference type="NCBI Taxonomy" id="35677"/>
    <lineage>
        <taxon>Eukaryota</taxon>
        <taxon>Sar</taxon>
        <taxon>Stramenopiles</taxon>
        <taxon>Ochrophyta</taxon>
        <taxon>Pelagophyceae</taxon>
        <taxon>Pelagomonadales</taxon>
        <taxon>Pelagomonadaceae</taxon>
        <taxon>Pelagomonas</taxon>
    </lineage>
</organism>
<dbReference type="EMBL" id="CAKKNE010000002">
    <property type="protein sequence ID" value="CAH0367953.1"/>
    <property type="molecule type" value="Genomic_DNA"/>
</dbReference>
<evidence type="ECO:0000256" key="8">
    <source>
        <dbReference type="ARBA" id="ARBA00022827"/>
    </source>
</evidence>
<dbReference type="EMBL" id="HBIW01009215">
    <property type="protein sequence ID" value="CAE0692420.1"/>
    <property type="molecule type" value="Transcribed_RNA"/>
</dbReference>
<dbReference type="PANTHER" id="PTHR23293:SF9">
    <property type="entry name" value="FAD SYNTHASE"/>
    <property type="match status" value="1"/>
</dbReference>
<name>A0A7S3ZSN1_9STRA</name>
<keyword evidence="4" id="KW-0288">FMN</keyword>
<keyword evidence="13" id="KW-0732">Signal</keyword>
<evidence type="ECO:0000256" key="11">
    <source>
        <dbReference type="ARBA" id="ARBA00031871"/>
    </source>
</evidence>
<evidence type="ECO:0000256" key="10">
    <source>
        <dbReference type="ARBA" id="ARBA00031145"/>
    </source>
</evidence>
<keyword evidence="8" id="KW-0274">FAD</keyword>
<protein>
    <recommendedName>
        <fullName evidence="2">FAD synthase</fullName>
        <ecNumber evidence="2">2.7.7.2</ecNumber>
    </recommendedName>
    <alternativeName>
        <fullName evidence="10">FAD pyrophosphorylase</fullName>
    </alternativeName>
    <alternativeName>
        <fullName evidence="11">FMN adenylyltransferase</fullName>
    </alternativeName>
</protein>
<dbReference type="EC" id="2.7.7.2" evidence="2"/>
<evidence type="ECO:0000313" key="16">
    <source>
        <dbReference type="EMBL" id="CAH0367953.1"/>
    </source>
</evidence>
<evidence type="ECO:0000256" key="9">
    <source>
        <dbReference type="ARBA" id="ARBA00022840"/>
    </source>
</evidence>
<sequence length="268" mass="29720">MIRAILIMSSLAGAMVSTPRLRAQDVGDAAALHARFVDYSDEPLRHKIDNSIKILEDALRVFGPDAVYASFNGGKDACVILHLLRAARHAHAVKSSNREKPKCIYFDASDDFGEVRTFVRDTCEALADELAVEPVAPDVGYVDGLKKLVSDAKPRALAFVLGTRQGDPNCGDQKPFEPSSEWMPAFMRVNPILDWSYGDVWSFLRTFDLPYCSLYDEGYTSLGSVSSTKRNPALLSNEEYKPAFMLEDWSLERAGRVEKPKKKAAVVP</sequence>
<reference evidence="15" key="1">
    <citation type="submission" date="2021-01" db="EMBL/GenBank/DDBJ databases">
        <authorList>
            <person name="Corre E."/>
            <person name="Pelletier E."/>
            <person name="Niang G."/>
            <person name="Scheremetjew M."/>
            <person name="Finn R."/>
            <person name="Kale V."/>
            <person name="Holt S."/>
            <person name="Cochrane G."/>
            <person name="Meng A."/>
            <person name="Brown T."/>
            <person name="Cohen L."/>
        </authorList>
    </citation>
    <scope>NUCLEOTIDE SEQUENCE</scope>
    <source>
        <strain evidence="15">CCMP1756</strain>
    </source>
</reference>
<evidence type="ECO:0000256" key="13">
    <source>
        <dbReference type="SAM" id="SignalP"/>
    </source>
</evidence>
<evidence type="ECO:0000259" key="14">
    <source>
        <dbReference type="Pfam" id="PF01507"/>
    </source>
</evidence>
<evidence type="ECO:0000256" key="1">
    <source>
        <dbReference type="ARBA" id="ARBA00004726"/>
    </source>
</evidence>
<comment type="catalytic activity">
    <reaction evidence="12">
        <text>FMN + ATP + H(+) = FAD + diphosphate</text>
        <dbReference type="Rhea" id="RHEA:17237"/>
        <dbReference type="ChEBI" id="CHEBI:15378"/>
        <dbReference type="ChEBI" id="CHEBI:30616"/>
        <dbReference type="ChEBI" id="CHEBI:33019"/>
        <dbReference type="ChEBI" id="CHEBI:57692"/>
        <dbReference type="ChEBI" id="CHEBI:58210"/>
        <dbReference type="EC" id="2.7.7.2"/>
    </reaction>
</comment>
<dbReference type="Gene3D" id="3.40.50.620">
    <property type="entry name" value="HUPs"/>
    <property type="match status" value="1"/>
</dbReference>
<dbReference type="InterPro" id="IPR002500">
    <property type="entry name" value="PAPS_reduct_dom"/>
</dbReference>
<evidence type="ECO:0000256" key="5">
    <source>
        <dbReference type="ARBA" id="ARBA00022679"/>
    </source>
</evidence>
<feature type="domain" description="Phosphoadenosine phosphosulphate reductase" evidence="14">
    <location>
        <begin position="68"/>
        <end position="229"/>
    </location>
</feature>
<accession>A0A7S3ZSN1</accession>
<keyword evidence="6" id="KW-0548">Nucleotidyltransferase</keyword>
<dbReference type="Proteomes" id="UP000789595">
    <property type="component" value="Unassembled WGS sequence"/>
</dbReference>
<reference evidence="16" key="2">
    <citation type="submission" date="2021-11" db="EMBL/GenBank/DDBJ databases">
        <authorList>
            <consortium name="Genoscope - CEA"/>
            <person name="William W."/>
        </authorList>
    </citation>
    <scope>NUCLEOTIDE SEQUENCE</scope>
</reference>
<evidence type="ECO:0000313" key="17">
    <source>
        <dbReference type="Proteomes" id="UP000789595"/>
    </source>
</evidence>
<dbReference type="InterPro" id="IPR014729">
    <property type="entry name" value="Rossmann-like_a/b/a_fold"/>
</dbReference>